<dbReference type="EMBL" id="LT607412">
    <property type="protein sequence ID" value="SCE85583.1"/>
    <property type="molecule type" value="Genomic_DNA"/>
</dbReference>
<feature type="compositionally biased region" description="Pro residues" evidence="1">
    <location>
        <begin position="228"/>
        <end position="237"/>
    </location>
</feature>
<sequence>MDENADRAQLPGQQPVPERDIEPLWPPDPADPGAEAAAPPWASISEQRGGPPSAVPPSTVLPPVAAPPTGRPPVSGQSGAAARTPPSPSDYPSLTGAVPAPGGWGVTGPSGTASGWAPAQPSWPPSADPPTPDAADATNDDARPTPSTTGAASSAPATGPAPAGVSGPSNGAAVGAAGSATGSTGPANGSTDSPGGNGDSASAATPSTAPTATNSAPEPAGNASGTPNPTPQAPDPAPEAANPAPQPADATQAASPAPQAASPAPQAASPAPQAASPAPQAASPAPQAAILPGAESSASGAAPGRADNPGPVAVPPIVPGGVDLDLPFSLDRPAASATPAISQAPAAPAAPEDATADPTTAGPTASRAGTGEDGSTGTARPAAESPWAYPPQRPAGATGTAHDEAAPATPPVPAPPVPQPPHQGGPPAPHAGPSQTYPGQTYPGQMHTGQTYPPAIPGPAGPAPIPPPPGPTQFAEPPHGSPTPQQGGPVAPPPGPFPPSPGWYPPPWQQSTPGAPPAQPQSYQEAAGVTRVPTTGYPDATWEPETTAAPTAEDFARRRQVRPADPVATMGVRAVVNKMGLLRLAPGRHEQELKRDIEMVRRNFGGLRQVTVVNPKGGAGKTVAILLLAMTFGQKRGGYVLAWDNNETQGTLGMRAQQDFHSRTVRDMLRDLGQFQGAHGRVGDLSQYVRSQGEGMFDVLASDESATGGEMLTAAAFAEIREVVSRFYKLIFVDTGNNVRAQNWQASMDATDQLVVTMSARNDSAETAARMLDHLEQSGRQRLVRQAVTVVSMPPSRKEIDLPAIQEHFAARTRAVLLAPYERLIDSGEPIRYGGLSSATRDAWLKIAAAVAEGL</sequence>
<protein>
    <submittedName>
        <fullName evidence="2">MinD-like ATPase involved in chromosome partitioning or flagellar assembly</fullName>
    </submittedName>
</protein>
<feature type="compositionally biased region" description="Low complexity" evidence="1">
    <location>
        <begin position="200"/>
        <end position="220"/>
    </location>
</feature>
<feature type="compositionally biased region" description="Low complexity" evidence="1">
    <location>
        <begin position="31"/>
        <end position="42"/>
    </location>
</feature>
<feature type="compositionally biased region" description="Low complexity" evidence="1">
    <location>
        <begin position="333"/>
        <end position="365"/>
    </location>
</feature>
<feature type="compositionally biased region" description="Pro residues" evidence="1">
    <location>
        <begin position="408"/>
        <end position="430"/>
    </location>
</feature>
<keyword evidence="2" id="KW-0966">Cell projection</keyword>
<feature type="compositionally biased region" description="Pro residues" evidence="1">
    <location>
        <begin position="454"/>
        <end position="471"/>
    </location>
</feature>
<organism evidence="2 3">
    <name type="scientific">Micromonospora coriariae</name>
    <dbReference type="NCBI Taxonomy" id="285665"/>
    <lineage>
        <taxon>Bacteria</taxon>
        <taxon>Bacillati</taxon>
        <taxon>Actinomycetota</taxon>
        <taxon>Actinomycetes</taxon>
        <taxon>Micromonosporales</taxon>
        <taxon>Micromonosporaceae</taxon>
        <taxon>Micromonospora</taxon>
    </lineage>
</organism>
<dbReference type="SUPFAM" id="SSF52540">
    <property type="entry name" value="P-loop containing nucleoside triphosphate hydrolases"/>
    <property type="match status" value="1"/>
</dbReference>
<accession>A0A1C4VNP1</accession>
<evidence type="ECO:0000256" key="1">
    <source>
        <dbReference type="SAM" id="MobiDB-lite"/>
    </source>
</evidence>
<dbReference type="InterPro" id="IPR027417">
    <property type="entry name" value="P-loop_NTPase"/>
</dbReference>
<evidence type="ECO:0000313" key="3">
    <source>
        <dbReference type="Proteomes" id="UP000198243"/>
    </source>
</evidence>
<name>A0A1C4VNP1_9ACTN</name>
<feature type="compositionally biased region" description="Pro residues" evidence="1">
    <location>
        <begin position="490"/>
        <end position="519"/>
    </location>
</feature>
<feature type="compositionally biased region" description="Polar residues" evidence="1">
    <location>
        <begin position="434"/>
        <end position="451"/>
    </location>
</feature>
<feature type="compositionally biased region" description="Low complexity" evidence="1">
    <location>
        <begin position="144"/>
        <end position="191"/>
    </location>
</feature>
<keyword evidence="2" id="KW-0282">Flagellum</keyword>
<keyword evidence="3" id="KW-1185">Reference proteome</keyword>
<keyword evidence="2" id="KW-0969">Cilium</keyword>
<feature type="compositionally biased region" description="Pro residues" evidence="1">
    <location>
        <begin position="121"/>
        <end position="132"/>
    </location>
</feature>
<feature type="compositionally biased region" description="Low complexity" evidence="1">
    <location>
        <begin position="238"/>
        <end position="311"/>
    </location>
</feature>
<dbReference type="OrthoDB" id="4640801at2"/>
<feature type="compositionally biased region" description="Low complexity" evidence="1">
    <location>
        <begin position="538"/>
        <end position="553"/>
    </location>
</feature>
<feature type="region of interest" description="Disordered" evidence="1">
    <location>
        <begin position="1"/>
        <end position="558"/>
    </location>
</feature>
<proteinExistence type="predicted"/>
<evidence type="ECO:0000313" key="2">
    <source>
        <dbReference type="EMBL" id="SCE85583.1"/>
    </source>
</evidence>
<dbReference type="Proteomes" id="UP000198243">
    <property type="component" value="Chromosome I"/>
</dbReference>
<dbReference type="PRINTS" id="PR01217">
    <property type="entry name" value="PRICHEXTENSN"/>
</dbReference>
<reference evidence="3" key="1">
    <citation type="submission" date="2016-06" db="EMBL/GenBank/DDBJ databases">
        <authorList>
            <person name="Varghese N."/>
            <person name="Submissions Spin"/>
        </authorList>
    </citation>
    <scope>NUCLEOTIDE SEQUENCE [LARGE SCALE GENOMIC DNA]</scope>
    <source>
        <strain evidence="3">DSM 44875</strain>
    </source>
</reference>
<gene>
    <name evidence="2" type="ORF">GA0070607_2414</name>
</gene>
<dbReference type="AlphaFoldDB" id="A0A1C4VNP1"/>
<dbReference type="Gene3D" id="3.40.50.300">
    <property type="entry name" value="P-loop containing nucleotide triphosphate hydrolases"/>
    <property type="match status" value="1"/>
</dbReference>